<evidence type="ECO:0000256" key="7">
    <source>
        <dbReference type="ARBA" id="ARBA00022840"/>
    </source>
</evidence>
<dbReference type="GO" id="GO:0005524">
    <property type="term" value="F:ATP binding"/>
    <property type="evidence" value="ECO:0007669"/>
    <property type="project" value="UniProtKB-KW"/>
</dbReference>
<name>A0A2T0TND8_9BACT</name>
<dbReference type="InterPro" id="IPR002575">
    <property type="entry name" value="Aminoglycoside_PTrfase"/>
</dbReference>
<feature type="binding site" evidence="12">
    <location>
        <position position="189"/>
    </location>
    <ligand>
        <name>Mg(2+)</name>
        <dbReference type="ChEBI" id="CHEBI:18420"/>
    </ligand>
</feature>
<feature type="active site" description="Proton acceptor" evidence="11">
    <location>
        <position position="184"/>
    </location>
</feature>
<dbReference type="GO" id="GO:0046872">
    <property type="term" value="F:metal ion binding"/>
    <property type="evidence" value="ECO:0007669"/>
    <property type="project" value="UniProtKB-KW"/>
</dbReference>
<dbReference type="RefSeq" id="WP_106135975.1">
    <property type="nucleotide sequence ID" value="NZ_PVTE01000001.1"/>
</dbReference>
<evidence type="ECO:0000256" key="1">
    <source>
        <dbReference type="ARBA" id="ARBA00006219"/>
    </source>
</evidence>
<feature type="binding site" evidence="12">
    <location>
        <position position="202"/>
    </location>
    <ligand>
        <name>Mg(2+)</name>
        <dbReference type="ChEBI" id="CHEBI:18420"/>
    </ligand>
</feature>
<keyword evidence="6 10" id="KW-0418">Kinase</keyword>
<keyword evidence="8 10" id="KW-0046">Antibiotic resistance</keyword>
<dbReference type="PANTHER" id="PTHR21310:SF41">
    <property type="entry name" value="3'-PHOSPHOTRANSFERASE, PUTATIVE-RELATED"/>
    <property type="match status" value="1"/>
</dbReference>
<accession>A0A2T0TND8</accession>
<comment type="catalytic activity">
    <reaction evidence="9">
        <text>kanamycin A + ATP = kanamycin 3'-phosphate + ADP + H(+)</text>
        <dbReference type="Rhea" id="RHEA:24256"/>
        <dbReference type="ChEBI" id="CHEBI:15378"/>
        <dbReference type="ChEBI" id="CHEBI:30616"/>
        <dbReference type="ChEBI" id="CHEBI:57909"/>
        <dbReference type="ChEBI" id="CHEBI:58214"/>
        <dbReference type="ChEBI" id="CHEBI:456216"/>
        <dbReference type="EC" id="2.7.1.95"/>
    </reaction>
</comment>
<evidence type="ECO:0000256" key="2">
    <source>
        <dbReference type="ARBA" id="ARBA00012193"/>
    </source>
</evidence>
<dbReference type="OrthoDB" id="3806873at2"/>
<gene>
    <name evidence="14" type="ORF">CLV58_101300</name>
</gene>
<keyword evidence="15" id="KW-1185">Reference proteome</keyword>
<evidence type="ECO:0000256" key="10">
    <source>
        <dbReference type="PIRNR" id="PIRNR000706"/>
    </source>
</evidence>
<evidence type="ECO:0000313" key="15">
    <source>
        <dbReference type="Proteomes" id="UP000238375"/>
    </source>
</evidence>
<dbReference type="Gene3D" id="3.90.1200.10">
    <property type="match status" value="1"/>
</dbReference>
<evidence type="ECO:0000256" key="11">
    <source>
        <dbReference type="PIRSR" id="PIRSR000706-1"/>
    </source>
</evidence>
<organism evidence="14 15">
    <name type="scientific">Spirosoma oryzae</name>
    <dbReference type="NCBI Taxonomy" id="1469603"/>
    <lineage>
        <taxon>Bacteria</taxon>
        <taxon>Pseudomonadati</taxon>
        <taxon>Bacteroidota</taxon>
        <taxon>Cytophagia</taxon>
        <taxon>Cytophagales</taxon>
        <taxon>Cytophagaceae</taxon>
        <taxon>Spirosoma</taxon>
    </lineage>
</organism>
<evidence type="ECO:0000256" key="6">
    <source>
        <dbReference type="ARBA" id="ARBA00022777"/>
    </source>
</evidence>
<dbReference type="EMBL" id="PVTE01000001">
    <property type="protein sequence ID" value="PRY47234.1"/>
    <property type="molecule type" value="Genomic_DNA"/>
</dbReference>
<feature type="domain" description="Aminoglycoside phosphotransferase" evidence="13">
    <location>
        <begin position="28"/>
        <end position="251"/>
    </location>
</feature>
<evidence type="ECO:0000259" key="13">
    <source>
        <dbReference type="Pfam" id="PF01636"/>
    </source>
</evidence>
<keyword evidence="12" id="KW-0479">Metal-binding</keyword>
<keyword evidence="5 10" id="KW-0547">Nucleotide-binding</keyword>
<evidence type="ECO:0000256" key="8">
    <source>
        <dbReference type="ARBA" id="ARBA00023251"/>
    </source>
</evidence>
<dbReference type="AlphaFoldDB" id="A0A2T0TND8"/>
<keyword evidence="4 10" id="KW-0808">Transferase</keyword>
<comment type="caution">
    <text evidence="14">The sequence shown here is derived from an EMBL/GenBank/DDBJ whole genome shotgun (WGS) entry which is preliminary data.</text>
</comment>
<proteinExistence type="inferred from homology"/>
<dbReference type="SUPFAM" id="SSF56112">
    <property type="entry name" value="Protein kinase-like (PK-like)"/>
    <property type="match status" value="1"/>
</dbReference>
<keyword evidence="7 10" id="KW-0067">ATP-binding</keyword>
<keyword evidence="12" id="KW-0460">Magnesium</keyword>
<protein>
    <recommendedName>
        <fullName evidence="3">Aminoglycoside 3'-phosphotransferase</fullName>
        <ecNumber evidence="2">2.7.1.95</ecNumber>
    </recommendedName>
</protein>
<dbReference type="PANTHER" id="PTHR21310">
    <property type="entry name" value="AMINOGLYCOSIDE PHOSPHOTRANSFERASE-RELATED-RELATED"/>
    <property type="match status" value="1"/>
</dbReference>
<dbReference type="PIRSF" id="PIRSF000706">
    <property type="entry name" value="Kanamycin_kin"/>
    <property type="match status" value="1"/>
</dbReference>
<sequence>MHFDQLPATLQRLLPPTDWHPDSLGMSSAQTIFINGREPFYLKVNPVDPWGGLRDEADALVWLRTYLPAPEVVHYERTDGVDYLLMRALPGLPASDERWQADPERLVRRLAESLRMLHDLNPATCPFDQRNDVKISAVSVNVLHNLVDTDDFSEANQGRSPQDMLAQLRMEQPTQRELVVTHGDFCLPNIILDNWSLSGFIDVGRLGVGDPYQDLALCTRSLIHNFGTDRFGALFLATYGLTAVDTERMRYFTLLDELN</sequence>
<evidence type="ECO:0000256" key="12">
    <source>
        <dbReference type="PIRSR" id="PIRSR000706-2"/>
    </source>
</evidence>
<dbReference type="EC" id="2.7.1.95" evidence="2"/>
<dbReference type="Proteomes" id="UP000238375">
    <property type="component" value="Unassembled WGS sequence"/>
</dbReference>
<dbReference type="Gene3D" id="3.30.200.20">
    <property type="entry name" value="Phosphorylase Kinase, domain 1"/>
    <property type="match status" value="1"/>
</dbReference>
<dbReference type="NCBIfam" id="NF033068">
    <property type="entry name" value="APH_3p"/>
    <property type="match status" value="1"/>
</dbReference>
<dbReference type="InterPro" id="IPR024165">
    <property type="entry name" value="Kan/Strep_kinase"/>
</dbReference>
<reference evidence="14 15" key="1">
    <citation type="submission" date="2018-03" db="EMBL/GenBank/DDBJ databases">
        <title>Genomic Encyclopedia of Archaeal and Bacterial Type Strains, Phase II (KMG-II): from individual species to whole genera.</title>
        <authorList>
            <person name="Goeker M."/>
        </authorList>
    </citation>
    <scope>NUCLEOTIDE SEQUENCE [LARGE SCALE GENOMIC DNA]</scope>
    <source>
        <strain evidence="14 15">DSM 28354</strain>
    </source>
</reference>
<evidence type="ECO:0000256" key="9">
    <source>
        <dbReference type="ARBA" id="ARBA00048925"/>
    </source>
</evidence>
<dbReference type="GO" id="GO:0046677">
    <property type="term" value="P:response to antibiotic"/>
    <property type="evidence" value="ECO:0007669"/>
    <property type="project" value="UniProtKB-KW"/>
</dbReference>
<evidence type="ECO:0000256" key="5">
    <source>
        <dbReference type="ARBA" id="ARBA00022741"/>
    </source>
</evidence>
<dbReference type="CDD" id="cd05150">
    <property type="entry name" value="APH"/>
    <property type="match status" value="1"/>
</dbReference>
<evidence type="ECO:0000256" key="3">
    <source>
        <dbReference type="ARBA" id="ARBA00017903"/>
    </source>
</evidence>
<evidence type="ECO:0000256" key="4">
    <source>
        <dbReference type="ARBA" id="ARBA00022679"/>
    </source>
</evidence>
<evidence type="ECO:0000313" key="14">
    <source>
        <dbReference type="EMBL" id="PRY47234.1"/>
    </source>
</evidence>
<comment type="similarity">
    <text evidence="1 10">Belongs to the aminoglycoside phosphotransferase family.</text>
</comment>
<dbReference type="InterPro" id="IPR011009">
    <property type="entry name" value="Kinase-like_dom_sf"/>
</dbReference>
<dbReference type="Pfam" id="PF01636">
    <property type="entry name" value="APH"/>
    <property type="match status" value="1"/>
</dbReference>
<dbReference type="GO" id="GO:0008910">
    <property type="term" value="F:kanamycin kinase activity"/>
    <property type="evidence" value="ECO:0007669"/>
    <property type="project" value="UniProtKB-EC"/>
</dbReference>
<dbReference type="InterPro" id="IPR051678">
    <property type="entry name" value="AGP_Transferase"/>
</dbReference>